<evidence type="ECO:0000256" key="3">
    <source>
        <dbReference type="ARBA" id="ARBA00023163"/>
    </source>
</evidence>
<dbReference type="EMBL" id="BNBO01000061">
    <property type="protein sequence ID" value="GHH82824.1"/>
    <property type="molecule type" value="Genomic_DNA"/>
</dbReference>
<dbReference type="InterPro" id="IPR036388">
    <property type="entry name" value="WH-like_DNA-bd_sf"/>
</dbReference>
<keyword evidence="6" id="KW-1185">Reference proteome</keyword>
<accession>A0A919L458</accession>
<dbReference type="SUPFAM" id="SSF46785">
    <property type="entry name" value="Winged helix' DNA-binding domain"/>
    <property type="match status" value="1"/>
</dbReference>
<name>A0A919L458_9ACTN</name>
<dbReference type="PANTHER" id="PTHR43132">
    <property type="entry name" value="ARSENICAL RESISTANCE OPERON REPRESSOR ARSR-RELATED"/>
    <property type="match status" value="1"/>
</dbReference>
<dbReference type="InterPro" id="IPR036390">
    <property type="entry name" value="WH_DNA-bd_sf"/>
</dbReference>
<dbReference type="InterPro" id="IPR011991">
    <property type="entry name" value="ArsR-like_HTH"/>
</dbReference>
<dbReference type="SMART" id="SM00418">
    <property type="entry name" value="HTH_ARSR"/>
    <property type="match status" value="1"/>
</dbReference>
<evidence type="ECO:0000256" key="1">
    <source>
        <dbReference type="ARBA" id="ARBA00023015"/>
    </source>
</evidence>
<feature type="domain" description="HTH arsR-type" evidence="4">
    <location>
        <begin position="266"/>
        <end position="341"/>
    </location>
</feature>
<reference evidence="5" key="2">
    <citation type="submission" date="2020-09" db="EMBL/GenBank/DDBJ databases">
        <authorList>
            <person name="Sun Q."/>
            <person name="Ohkuma M."/>
        </authorList>
    </citation>
    <scope>NUCLEOTIDE SEQUENCE</scope>
    <source>
        <strain evidence="5">JCM 4646</strain>
    </source>
</reference>
<dbReference type="GO" id="GO:0003700">
    <property type="term" value="F:DNA-binding transcription factor activity"/>
    <property type="evidence" value="ECO:0007669"/>
    <property type="project" value="InterPro"/>
</dbReference>
<keyword evidence="3" id="KW-0804">Transcription</keyword>
<dbReference type="InterPro" id="IPR051011">
    <property type="entry name" value="Metal_resp_trans_reg"/>
</dbReference>
<evidence type="ECO:0000256" key="2">
    <source>
        <dbReference type="ARBA" id="ARBA00023125"/>
    </source>
</evidence>
<gene>
    <name evidence="5" type="ORF">GCM10018781_68620</name>
</gene>
<dbReference type="Pfam" id="PF12840">
    <property type="entry name" value="HTH_20"/>
    <property type="match status" value="1"/>
</dbReference>
<protein>
    <submittedName>
        <fullName evidence="5">Transcriptional regulator</fullName>
    </submittedName>
</protein>
<dbReference type="Proteomes" id="UP000617734">
    <property type="component" value="Unassembled WGS sequence"/>
</dbReference>
<dbReference type="Gene3D" id="1.10.10.10">
    <property type="entry name" value="Winged helix-like DNA-binding domain superfamily/Winged helix DNA-binding domain"/>
    <property type="match status" value="1"/>
</dbReference>
<reference evidence="5" key="1">
    <citation type="journal article" date="2014" name="Int. J. Syst. Evol. Microbiol.">
        <title>Complete genome sequence of Corynebacterium casei LMG S-19264T (=DSM 44701T), isolated from a smear-ripened cheese.</title>
        <authorList>
            <consortium name="US DOE Joint Genome Institute (JGI-PGF)"/>
            <person name="Walter F."/>
            <person name="Albersmeier A."/>
            <person name="Kalinowski J."/>
            <person name="Ruckert C."/>
        </authorList>
    </citation>
    <scope>NUCLEOTIDE SEQUENCE</scope>
    <source>
        <strain evidence="5">JCM 4646</strain>
    </source>
</reference>
<evidence type="ECO:0000259" key="4">
    <source>
        <dbReference type="SMART" id="SM00418"/>
    </source>
</evidence>
<organism evidence="5 6">
    <name type="scientific">Kitasatospora indigofera</name>
    <dbReference type="NCBI Taxonomy" id="67307"/>
    <lineage>
        <taxon>Bacteria</taxon>
        <taxon>Bacillati</taxon>
        <taxon>Actinomycetota</taxon>
        <taxon>Actinomycetes</taxon>
        <taxon>Kitasatosporales</taxon>
        <taxon>Streptomycetaceae</taxon>
        <taxon>Kitasatospora</taxon>
    </lineage>
</organism>
<dbReference type="AlphaFoldDB" id="A0A919L458"/>
<dbReference type="GO" id="GO:0003677">
    <property type="term" value="F:DNA binding"/>
    <property type="evidence" value="ECO:0007669"/>
    <property type="project" value="UniProtKB-KW"/>
</dbReference>
<keyword evidence="1" id="KW-0805">Transcription regulation</keyword>
<evidence type="ECO:0000313" key="5">
    <source>
        <dbReference type="EMBL" id="GHH82824.1"/>
    </source>
</evidence>
<dbReference type="RefSeq" id="WP_190214820.1">
    <property type="nucleotide sequence ID" value="NZ_BNBO01000061.1"/>
</dbReference>
<comment type="caution">
    <text evidence="5">The sequence shown here is derived from an EMBL/GenBank/DDBJ whole genome shotgun (WGS) entry which is preliminary data.</text>
</comment>
<dbReference type="CDD" id="cd00090">
    <property type="entry name" value="HTH_ARSR"/>
    <property type="match status" value="1"/>
</dbReference>
<proteinExistence type="predicted"/>
<keyword evidence="2" id="KW-0238">DNA-binding</keyword>
<dbReference type="PANTHER" id="PTHR43132:SF8">
    <property type="entry name" value="HTH-TYPE TRANSCRIPTIONAL REGULATOR KMTR"/>
    <property type="match status" value="1"/>
</dbReference>
<dbReference type="InterPro" id="IPR001845">
    <property type="entry name" value="HTH_ArsR_DNA-bd_dom"/>
</dbReference>
<evidence type="ECO:0000313" key="6">
    <source>
        <dbReference type="Proteomes" id="UP000617734"/>
    </source>
</evidence>
<dbReference type="GeneID" id="95357125"/>
<sequence length="343" mass="36545">MLRIHFTADDLARTRVSGTVGAAAETGHALDQLLCRDVPVGFRPWRRELLGRLGTAGRPGRGGGPREPLRPMMSLVPGSGGGLDLRALAGSAPAIEAGVEHLLSVPDTVVRLELEHLPLPRAEPGWLRALTDGDQEARRQLAGSLDACYRTLVEPHWHRIRGHLDAVRADYARTVLDGGVERLLETLCPALVRWRSPVLEVRFPRDAEIRLNGRGLVLAPSVFLAGRAELLTDLRDEAAPPVLGVPALRDPLVAAAFWDDREPGRNPLGALLGRTRAAALDAVAGGCSTGELARRLGVSPAAASQHAGVLREANLITTRRRGGAVLHSLTPLGADLLDLGGGR</sequence>